<proteinExistence type="predicted"/>
<feature type="compositionally biased region" description="Low complexity" evidence="1">
    <location>
        <begin position="1"/>
        <end position="12"/>
    </location>
</feature>
<comment type="caution">
    <text evidence="2">The sequence shown here is derived from an EMBL/GenBank/DDBJ whole genome shotgun (WGS) entry which is preliminary data.</text>
</comment>
<dbReference type="Proteomes" id="UP000053260">
    <property type="component" value="Unassembled WGS sequence"/>
</dbReference>
<feature type="region of interest" description="Disordered" evidence="1">
    <location>
        <begin position="1"/>
        <end position="43"/>
    </location>
</feature>
<accession>A0A124IDA4</accession>
<evidence type="ECO:0000313" key="3">
    <source>
        <dbReference type="Proteomes" id="UP000053260"/>
    </source>
</evidence>
<organism evidence="2 3">
    <name type="scientific">Streptomyces dysideae</name>
    <dbReference type="NCBI Taxonomy" id="909626"/>
    <lineage>
        <taxon>Bacteria</taxon>
        <taxon>Bacillati</taxon>
        <taxon>Actinomycetota</taxon>
        <taxon>Actinomycetes</taxon>
        <taxon>Kitasatosporales</taxon>
        <taxon>Streptomycetaceae</taxon>
        <taxon>Streptomyces</taxon>
    </lineage>
</organism>
<protein>
    <submittedName>
        <fullName evidence="2">Uncharacterized protein</fullName>
    </submittedName>
</protein>
<dbReference type="AlphaFoldDB" id="A0A124IDA4"/>
<evidence type="ECO:0000313" key="2">
    <source>
        <dbReference type="EMBL" id="KUO14525.1"/>
    </source>
</evidence>
<evidence type="ECO:0000256" key="1">
    <source>
        <dbReference type="SAM" id="MobiDB-lite"/>
    </source>
</evidence>
<name>A0A124IDA4_9ACTN</name>
<keyword evidence="3" id="KW-1185">Reference proteome</keyword>
<reference evidence="2 3" key="1">
    <citation type="submission" date="2015-10" db="EMBL/GenBank/DDBJ databases">
        <title>Draft genome sequence of Streptomyces sp. RV15, isolated from a marine sponge.</title>
        <authorList>
            <person name="Ruckert C."/>
            <person name="Abdelmohsen U.R."/>
            <person name="Winkler A."/>
            <person name="Hentschel U."/>
            <person name="Kalinowski J."/>
            <person name="Kampfer P."/>
            <person name="Glaeser S."/>
        </authorList>
    </citation>
    <scope>NUCLEOTIDE SEQUENCE [LARGE SCALE GENOMIC DNA]</scope>
    <source>
        <strain evidence="2 3">RV15</strain>
    </source>
</reference>
<dbReference type="EMBL" id="LMXB01000143">
    <property type="protein sequence ID" value="KUO14525.1"/>
    <property type="molecule type" value="Genomic_DNA"/>
</dbReference>
<gene>
    <name evidence="2" type="ORF">AQJ91_46345</name>
</gene>
<sequence length="82" mass="8377">MSLADAAAGHGAAVRERLTGPSGLAGAIGLEAPHTADRGTRGHAWCPQPLHECLATGARPQDRAAFFSASGTGDWYAETSAF</sequence>